<keyword evidence="9" id="KW-0227">DNA damage</keyword>
<keyword evidence="3" id="KW-0436">Ligase</keyword>
<keyword evidence="11" id="KW-0269">Exonuclease</keyword>
<evidence type="ECO:0000256" key="15">
    <source>
        <dbReference type="ARBA" id="ARBA00023172"/>
    </source>
</evidence>
<dbReference type="Gene3D" id="2.40.50.140">
    <property type="entry name" value="Nucleic acid-binding proteins"/>
    <property type="match status" value="1"/>
</dbReference>
<dbReference type="EMBL" id="VBAL01000010">
    <property type="protein sequence ID" value="TMJ06683.1"/>
    <property type="molecule type" value="Genomic_DNA"/>
</dbReference>
<keyword evidence="13" id="KW-0239">DNA-directed DNA polymerase</keyword>
<dbReference type="Gene3D" id="3.30.1490.70">
    <property type="match status" value="1"/>
</dbReference>
<dbReference type="GO" id="GO:0003677">
    <property type="term" value="F:DNA binding"/>
    <property type="evidence" value="ECO:0007669"/>
    <property type="project" value="UniProtKB-KW"/>
</dbReference>
<dbReference type="InterPro" id="IPR012309">
    <property type="entry name" value="DNA_ligase_ATP-dep_C"/>
</dbReference>
<evidence type="ECO:0000256" key="12">
    <source>
        <dbReference type="ARBA" id="ARBA00022840"/>
    </source>
</evidence>
<dbReference type="GO" id="GO:0003910">
    <property type="term" value="F:DNA ligase (ATP) activity"/>
    <property type="evidence" value="ECO:0007669"/>
    <property type="project" value="UniProtKB-EC"/>
</dbReference>
<evidence type="ECO:0000256" key="22">
    <source>
        <dbReference type="ARBA" id="ARBA00049990"/>
    </source>
</evidence>
<dbReference type="NCBIfam" id="TIGR02777">
    <property type="entry name" value="LigD_PE_dom"/>
    <property type="match status" value="1"/>
</dbReference>
<dbReference type="GO" id="GO:0003887">
    <property type="term" value="F:DNA-directed DNA polymerase activity"/>
    <property type="evidence" value="ECO:0007669"/>
    <property type="project" value="UniProtKB-KW"/>
</dbReference>
<dbReference type="AlphaFoldDB" id="A0A537LF89"/>
<dbReference type="GO" id="GO:0005524">
    <property type="term" value="F:ATP binding"/>
    <property type="evidence" value="ECO:0007669"/>
    <property type="project" value="UniProtKB-KW"/>
</dbReference>
<protein>
    <recommendedName>
        <fullName evidence="2">DNA ligase (ATP)</fullName>
        <ecNumber evidence="2">6.5.1.1</ecNumber>
    </recommendedName>
    <alternativeName>
        <fullName evidence="19">NHEJ DNA polymerase</fullName>
    </alternativeName>
</protein>
<dbReference type="PROSITE" id="PS50160">
    <property type="entry name" value="DNA_LIGASE_A3"/>
    <property type="match status" value="1"/>
</dbReference>
<dbReference type="SUPFAM" id="SSF50249">
    <property type="entry name" value="Nucleic acid-binding proteins"/>
    <property type="match status" value="1"/>
</dbReference>
<feature type="domain" description="ATP-dependent DNA ligase family profile" evidence="24">
    <location>
        <begin position="347"/>
        <end position="461"/>
    </location>
</feature>
<dbReference type="Gene3D" id="3.30.470.30">
    <property type="entry name" value="DNA ligase/mRNA capping enzyme"/>
    <property type="match status" value="1"/>
</dbReference>
<dbReference type="Gene3D" id="3.90.920.10">
    <property type="entry name" value="DNA primase, PRIM domain"/>
    <property type="match status" value="1"/>
</dbReference>
<evidence type="ECO:0000256" key="1">
    <source>
        <dbReference type="ARBA" id="ARBA00001936"/>
    </source>
</evidence>
<keyword evidence="18" id="KW-0511">Multifunctional enzyme</keyword>
<evidence type="ECO:0000256" key="23">
    <source>
        <dbReference type="SAM" id="MobiDB-lite"/>
    </source>
</evidence>
<evidence type="ECO:0000256" key="14">
    <source>
        <dbReference type="ARBA" id="ARBA00023125"/>
    </source>
</evidence>
<feature type="region of interest" description="Disordered" evidence="23">
    <location>
        <begin position="1"/>
        <end position="35"/>
    </location>
</feature>
<evidence type="ECO:0000256" key="9">
    <source>
        <dbReference type="ARBA" id="ARBA00022763"/>
    </source>
</evidence>
<evidence type="ECO:0000256" key="2">
    <source>
        <dbReference type="ARBA" id="ARBA00012727"/>
    </source>
</evidence>
<reference evidence="25 26" key="1">
    <citation type="journal article" date="2019" name="Nat. Microbiol.">
        <title>Mediterranean grassland soil C-N compound turnover is dependent on rainfall and depth, and is mediated by genomically divergent microorganisms.</title>
        <authorList>
            <person name="Diamond S."/>
            <person name="Andeer P.F."/>
            <person name="Li Z."/>
            <person name="Crits-Christoph A."/>
            <person name="Burstein D."/>
            <person name="Anantharaman K."/>
            <person name="Lane K.R."/>
            <person name="Thomas B.C."/>
            <person name="Pan C."/>
            <person name="Northen T.R."/>
            <person name="Banfield J.F."/>
        </authorList>
    </citation>
    <scope>NUCLEOTIDE SEQUENCE [LARGE SCALE GENOMIC DNA]</scope>
    <source>
        <strain evidence="25">NP_4</strain>
    </source>
</reference>
<dbReference type="Proteomes" id="UP000319353">
    <property type="component" value="Unassembled WGS sequence"/>
</dbReference>
<evidence type="ECO:0000256" key="17">
    <source>
        <dbReference type="ARBA" id="ARBA00023211"/>
    </source>
</evidence>
<evidence type="ECO:0000256" key="19">
    <source>
        <dbReference type="ARBA" id="ARBA00029943"/>
    </source>
</evidence>
<dbReference type="GO" id="GO:0046872">
    <property type="term" value="F:metal ion binding"/>
    <property type="evidence" value="ECO:0007669"/>
    <property type="project" value="UniProtKB-KW"/>
</dbReference>
<name>A0A537LF89_9BACT</name>
<keyword evidence="6" id="KW-0540">Nuclease</keyword>
<dbReference type="InterPro" id="IPR014145">
    <property type="entry name" value="LigD_pol_dom"/>
</dbReference>
<evidence type="ECO:0000259" key="24">
    <source>
        <dbReference type="PROSITE" id="PS50160"/>
    </source>
</evidence>
<keyword evidence="16" id="KW-0234">DNA repair</keyword>
<gene>
    <name evidence="25" type="ORF">E6H01_00930</name>
</gene>
<keyword evidence="5" id="KW-0548">Nucleotidyltransferase</keyword>
<dbReference type="Pfam" id="PF01068">
    <property type="entry name" value="DNA_ligase_A_M"/>
    <property type="match status" value="1"/>
</dbReference>
<evidence type="ECO:0000256" key="4">
    <source>
        <dbReference type="ARBA" id="ARBA00022679"/>
    </source>
</evidence>
<dbReference type="InterPro" id="IPR014146">
    <property type="entry name" value="LigD_ligase_dom"/>
</dbReference>
<evidence type="ECO:0000313" key="26">
    <source>
        <dbReference type="Proteomes" id="UP000319353"/>
    </source>
</evidence>
<dbReference type="Pfam" id="PF04679">
    <property type="entry name" value="DNA_ligase_A_C"/>
    <property type="match status" value="1"/>
</dbReference>
<dbReference type="EC" id="6.5.1.1" evidence="2"/>
<evidence type="ECO:0000256" key="10">
    <source>
        <dbReference type="ARBA" id="ARBA00022801"/>
    </source>
</evidence>
<dbReference type="InterPro" id="IPR014144">
    <property type="entry name" value="LigD_PE_domain"/>
</dbReference>
<keyword evidence="14" id="KW-0238">DNA-binding</keyword>
<evidence type="ECO:0000256" key="7">
    <source>
        <dbReference type="ARBA" id="ARBA00022723"/>
    </source>
</evidence>
<dbReference type="InterPro" id="IPR012340">
    <property type="entry name" value="NA-bd_OB-fold"/>
</dbReference>
<dbReference type="Pfam" id="PF13298">
    <property type="entry name" value="LigD_N"/>
    <property type="match status" value="1"/>
</dbReference>
<evidence type="ECO:0000256" key="5">
    <source>
        <dbReference type="ARBA" id="ARBA00022695"/>
    </source>
</evidence>
<keyword evidence="7" id="KW-0479">Metal-binding</keyword>
<dbReference type="GO" id="GO:0006281">
    <property type="term" value="P:DNA repair"/>
    <property type="evidence" value="ECO:0007669"/>
    <property type="project" value="UniProtKB-KW"/>
</dbReference>
<evidence type="ECO:0000256" key="18">
    <source>
        <dbReference type="ARBA" id="ARBA00023268"/>
    </source>
</evidence>
<comment type="caution">
    <text evidence="25">The sequence shown here is derived from an EMBL/GenBank/DDBJ whole genome shotgun (WGS) entry which is preliminary data.</text>
</comment>
<comment type="cofactor">
    <cofactor evidence="1">
        <name>Mn(2+)</name>
        <dbReference type="ChEBI" id="CHEBI:29035"/>
    </cofactor>
</comment>
<evidence type="ECO:0000256" key="3">
    <source>
        <dbReference type="ARBA" id="ARBA00022598"/>
    </source>
</evidence>
<dbReference type="InterPro" id="IPR012310">
    <property type="entry name" value="DNA_ligase_ATP-dep_cent"/>
</dbReference>
<evidence type="ECO:0000256" key="21">
    <source>
        <dbReference type="ARBA" id="ARBA00049981"/>
    </source>
</evidence>
<accession>A0A537LF89</accession>
<proteinExistence type="inferred from homology"/>
<dbReference type="PANTHER" id="PTHR42705:SF3">
    <property type="entry name" value="ATP-DEPENDENT DNA LIGASE"/>
    <property type="match status" value="1"/>
</dbReference>
<keyword evidence="17" id="KW-0464">Manganese</keyword>
<sequence length="926" mass="103944">MSLEAYRRKRKFQQTPEPAGRPKKPGATSRSRPPRFVVQEHHATRRHWDFRLEMAAVLKSWAVPKGPTYDPDEKRLAVPVEDHPIDYMEFEGVIPEGNYGAGTVMVWDLGTYEVVEGDPEQAYANGKLTLILHGHRLRGEFHLVRTKMGGAVQWLMFKKRDADAVVGWTLPEPSTSVKTGRTIEQIRADAGAQWSSGNPRAGSTRSMKTKAVSARTRKTLHALKLHTPGKDPYPRDIKPMLARLVNAPFDDPAWLFEIKWDGVRAMAFLRHNGPRREVTLRSRGGMTLNAQFPEVVEGLYGQNLPDVILDGEIVALDTGGRAHFQLLQSRFHGGNGSRPGPAPLIAYYAFDVLYFNGHRLLDWPLADRRQVLDSVLHPTQVIRVSEAVPEHGIAFYRAAQDLGVEGIVAKRRDAPYRPGERAKTWLKIKVTQRMEAVIGGFTRGRGARAKTFGAVLLGVYDAAGHLQYIGHCGGGFTDAELRRLATLLQARVEAVCPFAQVPPSNDVATWVRPELVMEVEYAGWTNDGLLRVPVFKGLRTDKPARDVTLELPEARNPPRSLRELGAERGDGETRITDQAPGPRPEARAPAGHLDGAPAGVEFTNLEKIFWPQRGYTKGDLIRYYLEVAPQILPHLRDRPVTLRRFPNGIAGESFYQKDYPDAPPFVETVRIWTESEKKTLVAPLCNNLETLTWLAQLANIEIHTWFSRTTPVRRAERAGTAGTVFAASEQALRASTLNRPDYVVFDVDPYLFPDNKLPQRKGEKDPDYSRRGFDAATEAALLLRDVLKRLKLDGFVKTSGKTGLHLFVPIVRRYTFEQTHAFAKTVTQYLESLHPHRVTTAWAAEQRVGKVFLDYNQNRLGATLASAYSVRPTPEATVSLPLTWKELERGLDPLAYTLGTVPALMKRRKDPWRDLLSKPQLLEKQL</sequence>
<dbReference type="SUPFAM" id="SSF56091">
    <property type="entry name" value="DNA ligase/mRNA capping enzyme, catalytic domain"/>
    <property type="match status" value="1"/>
</dbReference>
<keyword evidence="10" id="KW-0378">Hydrolase</keyword>
<comment type="similarity">
    <text evidence="22">In the N-terminal section; belongs to the LigD polymerase family.</text>
</comment>
<evidence type="ECO:0000256" key="11">
    <source>
        <dbReference type="ARBA" id="ARBA00022839"/>
    </source>
</evidence>
<dbReference type="CDD" id="cd04861">
    <property type="entry name" value="LigD_Pol_like"/>
    <property type="match status" value="1"/>
</dbReference>
<evidence type="ECO:0000313" key="25">
    <source>
        <dbReference type="EMBL" id="TMJ06683.1"/>
    </source>
</evidence>
<dbReference type="InterPro" id="IPR052171">
    <property type="entry name" value="NHEJ_LigD"/>
</dbReference>
<dbReference type="GO" id="GO:0006310">
    <property type="term" value="P:DNA recombination"/>
    <property type="evidence" value="ECO:0007669"/>
    <property type="project" value="UniProtKB-KW"/>
</dbReference>
<comment type="catalytic activity">
    <reaction evidence="20">
        <text>ATP + (deoxyribonucleotide)n-3'-hydroxyl + 5'-phospho-(deoxyribonucleotide)m = (deoxyribonucleotide)n+m + AMP + diphosphate.</text>
        <dbReference type="EC" id="6.5.1.1"/>
    </reaction>
</comment>
<evidence type="ECO:0000256" key="13">
    <source>
        <dbReference type="ARBA" id="ARBA00022932"/>
    </source>
</evidence>
<dbReference type="GO" id="GO:0004527">
    <property type="term" value="F:exonuclease activity"/>
    <property type="evidence" value="ECO:0007669"/>
    <property type="project" value="UniProtKB-KW"/>
</dbReference>
<feature type="region of interest" description="Disordered" evidence="23">
    <location>
        <begin position="552"/>
        <end position="591"/>
    </location>
</feature>
<dbReference type="NCBIfam" id="TIGR02779">
    <property type="entry name" value="NHEJ_ligase_lig"/>
    <property type="match status" value="1"/>
</dbReference>
<evidence type="ECO:0000256" key="20">
    <source>
        <dbReference type="ARBA" id="ARBA00034003"/>
    </source>
</evidence>
<comment type="similarity">
    <text evidence="21">In the C-terminal section; belongs to the ATP-dependent DNA ligase family.</text>
</comment>
<dbReference type="Pfam" id="PF21686">
    <property type="entry name" value="LigD_Prim-Pol"/>
    <property type="match status" value="1"/>
</dbReference>
<evidence type="ECO:0000256" key="16">
    <source>
        <dbReference type="ARBA" id="ARBA00023204"/>
    </source>
</evidence>
<dbReference type="CDD" id="cd07971">
    <property type="entry name" value="OBF_DNA_ligase_LigD"/>
    <property type="match status" value="1"/>
</dbReference>
<organism evidence="25 26">
    <name type="scientific">Candidatus Segetimicrobium genomatis</name>
    <dbReference type="NCBI Taxonomy" id="2569760"/>
    <lineage>
        <taxon>Bacteria</taxon>
        <taxon>Bacillati</taxon>
        <taxon>Candidatus Sysuimicrobiota</taxon>
        <taxon>Candidatus Sysuimicrobiia</taxon>
        <taxon>Candidatus Sysuimicrobiales</taxon>
        <taxon>Candidatus Segetimicrobiaceae</taxon>
        <taxon>Candidatus Segetimicrobium</taxon>
    </lineage>
</organism>
<keyword evidence="12" id="KW-0067">ATP-binding</keyword>
<keyword evidence="4" id="KW-0808">Transferase</keyword>
<keyword evidence="15" id="KW-0233">DNA recombination</keyword>
<evidence type="ECO:0000256" key="6">
    <source>
        <dbReference type="ARBA" id="ARBA00022722"/>
    </source>
</evidence>
<evidence type="ECO:0000256" key="8">
    <source>
        <dbReference type="ARBA" id="ARBA00022741"/>
    </source>
</evidence>
<keyword evidence="8" id="KW-0547">Nucleotide-binding</keyword>
<dbReference type="PANTHER" id="PTHR42705">
    <property type="entry name" value="BIFUNCTIONAL NON-HOMOLOGOUS END JOINING PROTEIN LIGD"/>
    <property type="match status" value="1"/>
</dbReference>
<dbReference type="CDD" id="cd07906">
    <property type="entry name" value="Adenylation_DNA_ligase_LigD_LigC"/>
    <property type="match status" value="1"/>
</dbReference>
<feature type="compositionally biased region" description="Basic and acidic residues" evidence="23">
    <location>
        <begin position="560"/>
        <end position="575"/>
    </location>
</feature>